<sequence>MSAPKPYHTKCTGEALQTVQTVAAKTDDESNSKLSLYGACFCPFVQRAWTALCLLSPPTSTSPWQYIEVDPYAKPASLLALSPKGLVPALQLEHDPAYAEGEVRGICESTVIMEYLIERFNPPTSGSTLLPPPTQPYERSLYRIQTDRLNKSLIPTFYRFLQSQDPQTQVEHGQEFVKEVENFVKSMDRVPSSTFKDGQGRTRPNDGGGFWDGSGTPSLVDFSVAPWLFRATNVLKHFRGLELENALDADLKERYVAWQKAVFEHPAWRATVSDEQTYLESYVRYAENRPNTSQVANAINAGRALP</sequence>
<reference evidence="1" key="1">
    <citation type="submission" date="2016-04" db="EMBL/GenBank/DDBJ databases">
        <authorList>
            <person name="Nguyen H.D."/>
            <person name="Samba Siva P."/>
            <person name="Cullis J."/>
            <person name="Levesque C.A."/>
            <person name="Hambleton S."/>
        </authorList>
    </citation>
    <scope>NUCLEOTIDE SEQUENCE</scope>
    <source>
        <strain evidence="1">DAOMC 236416</strain>
    </source>
</reference>
<dbReference type="PROSITE" id="PS50404">
    <property type="entry name" value="GST_NTER"/>
    <property type="match status" value="1"/>
</dbReference>
<keyword evidence="2" id="KW-1185">Reference proteome</keyword>
<dbReference type="AlphaFoldDB" id="A0A177TVD9"/>
<dbReference type="Proteomes" id="UP000077521">
    <property type="component" value="Unassembled WGS sequence"/>
</dbReference>
<comment type="caution">
    <text evidence="1">The sequence shown here is derived from an EMBL/GenBank/DDBJ whole genome shotgun (WGS) entry which is preliminary data.</text>
</comment>
<dbReference type="GO" id="GO:0005737">
    <property type="term" value="C:cytoplasm"/>
    <property type="evidence" value="ECO:0007669"/>
    <property type="project" value="TreeGrafter"/>
</dbReference>
<dbReference type="InterPro" id="IPR050983">
    <property type="entry name" value="GST_Omega/HSP26"/>
</dbReference>
<dbReference type="PROSITE" id="PS50405">
    <property type="entry name" value="GST_CTER"/>
    <property type="match status" value="1"/>
</dbReference>
<dbReference type="PANTHER" id="PTHR43968:SF6">
    <property type="entry name" value="GLUTATHIONE S-TRANSFERASE OMEGA"/>
    <property type="match status" value="1"/>
</dbReference>
<dbReference type="Gene3D" id="3.40.30.10">
    <property type="entry name" value="Glutaredoxin"/>
    <property type="match status" value="1"/>
</dbReference>
<evidence type="ECO:0000313" key="2">
    <source>
        <dbReference type="Proteomes" id="UP000077521"/>
    </source>
</evidence>
<dbReference type="InterPro" id="IPR036249">
    <property type="entry name" value="Thioredoxin-like_sf"/>
</dbReference>
<dbReference type="InterPro" id="IPR036282">
    <property type="entry name" value="Glutathione-S-Trfase_C_sf"/>
</dbReference>
<dbReference type="SUPFAM" id="SSF52833">
    <property type="entry name" value="Thioredoxin-like"/>
    <property type="match status" value="1"/>
</dbReference>
<accession>A0A177TVD9</accession>
<dbReference type="SUPFAM" id="SSF47616">
    <property type="entry name" value="GST C-terminal domain-like"/>
    <property type="match status" value="1"/>
</dbReference>
<dbReference type="Gene3D" id="1.20.1050.10">
    <property type="match status" value="1"/>
</dbReference>
<evidence type="ECO:0000313" key="1">
    <source>
        <dbReference type="EMBL" id="KAE8259975.1"/>
    </source>
</evidence>
<dbReference type="SFLD" id="SFLDS00019">
    <property type="entry name" value="Glutathione_Transferase_(cytos"/>
    <property type="match status" value="1"/>
</dbReference>
<dbReference type="SFLD" id="SFLDG00358">
    <property type="entry name" value="Main_(cytGST)"/>
    <property type="match status" value="1"/>
</dbReference>
<dbReference type="Pfam" id="PF13410">
    <property type="entry name" value="GST_C_2"/>
    <property type="match status" value="1"/>
</dbReference>
<proteinExistence type="predicted"/>
<dbReference type="InterPro" id="IPR040079">
    <property type="entry name" value="Glutathione_S-Trfase"/>
</dbReference>
<dbReference type="Pfam" id="PF13417">
    <property type="entry name" value="GST_N_3"/>
    <property type="match status" value="1"/>
</dbReference>
<reference evidence="1" key="2">
    <citation type="journal article" date="2019" name="IMA Fungus">
        <title>Genome sequencing and comparison of five Tilletia species to identify candidate genes for the detection of regulated species infecting wheat.</title>
        <authorList>
            <person name="Nguyen H.D.T."/>
            <person name="Sultana T."/>
            <person name="Kesanakurti P."/>
            <person name="Hambleton S."/>
        </authorList>
    </citation>
    <scope>NUCLEOTIDE SEQUENCE</scope>
    <source>
        <strain evidence="1">DAOMC 236416</strain>
    </source>
</reference>
<protein>
    <submittedName>
        <fullName evidence="1">Uncharacterized protein</fullName>
    </submittedName>
</protein>
<dbReference type="InterPro" id="IPR010987">
    <property type="entry name" value="Glutathione-S-Trfase_C-like"/>
</dbReference>
<dbReference type="InterPro" id="IPR004045">
    <property type="entry name" value="Glutathione_S-Trfase_N"/>
</dbReference>
<organism evidence="1 2">
    <name type="scientific">Tilletia indica</name>
    <dbReference type="NCBI Taxonomy" id="43049"/>
    <lineage>
        <taxon>Eukaryota</taxon>
        <taxon>Fungi</taxon>
        <taxon>Dikarya</taxon>
        <taxon>Basidiomycota</taxon>
        <taxon>Ustilaginomycotina</taxon>
        <taxon>Exobasidiomycetes</taxon>
        <taxon>Tilletiales</taxon>
        <taxon>Tilletiaceae</taxon>
        <taxon>Tilletia</taxon>
    </lineage>
</organism>
<dbReference type="PANTHER" id="PTHR43968">
    <property type="match status" value="1"/>
</dbReference>
<name>A0A177TVD9_9BASI</name>
<gene>
    <name evidence="1" type="ORF">A4X13_0g626</name>
</gene>
<dbReference type="EMBL" id="LWDF02000021">
    <property type="protein sequence ID" value="KAE8259975.1"/>
    <property type="molecule type" value="Genomic_DNA"/>
</dbReference>
<dbReference type="CDD" id="cd00570">
    <property type="entry name" value="GST_N_family"/>
    <property type="match status" value="1"/>
</dbReference>